<evidence type="ECO:0000313" key="4">
    <source>
        <dbReference type="Proteomes" id="UP000001798"/>
    </source>
</evidence>
<feature type="compositionally biased region" description="Polar residues" evidence="1">
    <location>
        <begin position="1"/>
        <end position="14"/>
    </location>
</feature>
<dbReference type="RefSeq" id="XP_024551886.1">
    <property type="nucleotide sequence ID" value="XM_024696083.1"/>
</dbReference>
<feature type="transmembrane region" description="Helical" evidence="2">
    <location>
        <begin position="34"/>
        <end position="50"/>
    </location>
</feature>
<keyword evidence="2" id="KW-0812">Transmembrane</keyword>
<proteinExistence type="predicted"/>
<dbReference type="GeneID" id="5429608"/>
<dbReference type="Proteomes" id="UP000001798">
    <property type="component" value="Chromosome 11"/>
</dbReference>
<reference evidence="3 4" key="3">
    <citation type="journal article" date="2017" name="Mol. Plant Pathol.">
        <title>A gapless genome sequence of the fungus Botrytis cinerea.</title>
        <authorList>
            <person name="Van Kan J.A."/>
            <person name="Stassen J.H."/>
            <person name="Mosbach A."/>
            <person name="Van Der Lee T.A."/>
            <person name="Faino L."/>
            <person name="Farmer A.D."/>
            <person name="Papasotiriou D.G."/>
            <person name="Zhou S."/>
            <person name="Seidl M.F."/>
            <person name="Cottam E."/>
            <person name="Edel D."/>
            <person name="Hahn M."/>
            <person name="Schwartz D.C."/>
            <person name="Dietrich R.A."/>
            <person name="Widdison S."/>
            <person name="Scalliet G."/>
        </authorList>
    </citation>
    <scope>NUCLEOTIDE SEQUENCE [LARGE SCALE GENOMIC DNA]</scope>
    <source>
        <strain evidence="3 4">B05.10</strain>
    </source>
</reference>
<sequence length="274" mass="30843">MATRFNPSAASMQERNPVRRDINKDEKTEKLKTIYLYTMMFLSIASPILYESSLFAWLINIICTIALMIAVVRTHPEEVKKFGPVVLPTASLFLVMIVFTSRVSLLEIMPWIPFAFSMWLLITVYSCPATVLLVQEVLQGVKLDLPKHGHYIHNSTWDVEEGHDQAPSFGLIQKEPLKLVSNSAMDHELAFMGRPTSSISTTPSDIDLDEGNATARLVGARLLSQFQEDSRESMEFLDELRFRSQGNLTNSLDTSDHSLMGHYLTSGSAFLDHT</sequence>
<feature type="transmembrane region" description="Helical" evidence="2">
    <location>
        <begin position="56"/>
        <end position="73"/>
    </location>
</feature>
<evidence type="ECO:0000313" key="3">
    <source>
        <dbReference type="EMBL" id="ATZ55290.1"/>
    </source>
</evidence>
<reference evidence="3 4" key="2">
    <citation type="journal article" date="2012" name="Eukaryot. Cell">
        <title>Genome update of Botrytis cinerea strains B05.10 and T4.</title>
        <authorList>
            <person name="Staats M."/>
            <person name="van Kan J.A."/>
        </authorList>
    </citation>
    <scope>NUCLEOTIDE SEQUENCE [LARGE SCALE GENOMIC DNA]</scope>
    <source>
        <strain evidence="3 4">B05.10</strain>
    </source>
</reference>
<feature type="region of interest" description="Disordered" evidence="1">
    <location>
        <begin position="1"/>
        <end position="23"/>
    </location>
</feature>
<accession>A0A384JXI8</accession>
<feature type="transmembrane region" description="Helical" evidence="2">
    <location>
        <begin position="85"/>
        <end position="105"/>
    </location>
</feature>
<keyword evidence="4" id="KW-1185">Reference proteome</keyword>
<dbReference type="OrthoDB" id="3517359at2759"/>
<gene>
    <name evidence="3" type="ORF">BCIN_11g05590</name>
</gene>
<keyword evidence="2" id="KW-0472">Membrane</keyword>
<dbReference type="VEuPathDB" id="FungiDB:Bcin11g05590"/>
<feature type="transmembrane region" description="Helical" evidence="2">
    <location>
        <begin position="111"/>
        <end position="134"/>
    </location>
</feature>
<organism evidence="3 4">
    <name type="scientific">Botryotinia fuckeliana (strain B05.10)</name>
    <name type="common">Noble rot fungus</name>
    <name type="synonym">Botrytis cinerea</name>
    <dbReference type="NCBI Taxonomy" id="332648"/>
    <lineage>
        <taxon>Eukaryota</taxon>
        <taxon>Fungi</taxon>
        <taxon>Dikarya</taxon>
        <taxon>Ascomycota</taxon>
        <taxon>Pezizomycotina</taxon>
        <taxon>Leotiomycetes</taxon>
        <taxon>Helotiales</taxon>
        <taxon>Sclerotiniaceae</taxon>
        <taxon>Botrytis</taxon>
    </lineage>
</organism>
<dbReference type="EMBL" id="CP009815">
    <property type="protein sequence ID" value="ATZ55290.1"/>
    <property type="molecule type" value="Genomic_DNA"/>
</dbReference>
<dbReference type="AlphaFoldDB" id="A0A384JXI8"/>
<evidence type="ECO:0000256" key="1">
    <source>
        <dbReference type="SAM" id="MobiDB-lite"/>
    </source>
</evidence>
<dbReference type="KEGG" id="bfu:BCIN_11g05590"/>
<name>A0A384JXI8_BOTFB</name>
<evidence type="ECO:0000256" key="2">
    <source>
        <dbReference type="SAM" id="Phobius"/>
    </source>
</evidence>
<reference evidence="3 4" key="1">
    <citation type="journal article" date="2011" name="PLoS Genet.">
        <title>Genomic analysis of the necrotrophic fungal pathogens Sclerotinia sclerotiorum and Botrytis cinerea.</title>
        <authorList>
            <person name="Amselem J."/>
            <person name="Cuomo C.A."/>
            <person name="van Kan J.A."/>
            <person name="Viaud M."/>
            <person name="Benito E.P."/>
            <person name="Couloux A."/>
            <person name="Coutinho P.M."/>
            <person name="de Vries R.P."/>
            <person name="Dyer P.S."/>
            <person name="Fillinger S."/>
            <person name="Fournier E."/>
            <person name="Gout L."/>
            <person name="Hahn M."/>
            <person name="Kohn L."/>
            <person name="Lapalu N."/>
            <person name="Plummer K.M."/>
            <person name="Pradier J.M."/>
            <person name="Quevillon E."/>
            <person name="Sharon A."/>
            <person name="Simon A."/>
            <person name="ten Have A."/>
            <person name="Tudzynski B."/>
            <person name="Tudzynski P."/>
            <person name="Wincker P."/>
            <person name="Andrew M."/>
            <person name="Anthouard V."/>
            <person name="Beever R.E."/>
            <person name="Beffa R."/>
            <person name="Benoit I."/>
            <person name="Bouzid O."/>
            <person name="Brault B."/>
            <person name="Chen Z."/>
            <person name="Choquer M."/>
            <person name="Collemare J."/>
            <person name="Cotton P."/>
            <person name="Danchin E.G."/>
            <person name="Da Silva C."/>
            <person name="Gautier A."/>
            <person name="Giraud C."/>
            <person name="Giraud T."/>
            <person name="Gonzalez C."/>
            <person name="Grossetete S."/>
            <person name="Guldener U."/>
            <person name="Henrissat B."/>
            <person name="Howlett B.J."/>
            <person name="Kodira C."/>
            <person name="Kretschmer M."/>
            <person name="Lappartient A."/>
            <person name="Leroch M."/>
            <person name="Levis C."/>
            <person name="Mauceli E."/>
            <person name="Neuveglise C."/>
            <person name="Oeser B."/>
            <person name="Pearson M."/>
            <person name="Poulain J."/>
            <person name="Poussereau N."/>
            <person name="Quesneville H."/>
            <person name="Rascle C."/>
            <person name="Schumacher J."/>
            <person name="Segurens B."/>
            <person name="Sexton A."/>
            <person name="Silva E."/>
            <person name="Sirven C."/>
            <person name="Soanes D.M."/>
            <person name="Talbot N.J."/>
            <person name="Templeton M."/>
            <person name="Yandava C."/>
            <person name="Yarden O."/>
            <person name="Zeng Q."/>
            <person name="Rollins J.A."/>
            <person name="Lebrun M.H."/>
            <person name="Dickman M."/>
        </authorList>
    </citation>
    <scope>NUCLEOTIDE SEQUENCE [LARGE SCALE GENOMIC DNA]</scope>
    <source>
        <strain evidence="3 4">B05.10</strain>
    </source>
</reference>
<keyword evidence="2" id="KW-1133">Transmembrane helix</keyword>
<protein>
    <submittedName>
        <fullName evidence="3">Uncharacterized protein</fullName>
    </submittedName>
</protein>